<evidence type="ECO:0000256" key="1">
    <source>
        <dbReference type="SAM" id="MobiDB-lite"/>
    </source>
</evidence>
<dbReference type="PANTHER" id="PTHR37466:SF1">
    <property type="entry name" value="SLR1628 PROTEIN"/>
    <property type="match status" value="1"/>
</dbReference>
<dbReference type="Pfam" id="PF09996">
    <property type="entry name" value="DUF2237"/>
    <property type="match status" value="1"/>
</dbReference>
<dbReference type="PANTHER" id="PTHR37466">
    <property type="entry name" value="SLR1628 PROTEIN"/>
    <property type="match status" value="1"/>
</dbReference>
<proteinExistence type="predicted"/>
<organism evidence="3">
    <name type="scientific">Mantoniella antarctica</name>
    <dbReference type="NCBI Taxonomy" id="81844"/>
    <lineage>
        <taxon>Eukaryota</taxon>
        <taxon>Viridiplantae</taxon>
        <taxon>Chlorophyta</taxon>
        <taxon>Mamiellophyceae</taxon>
        <taxon>Mamiellales</taxon>
        <taxon>Mamiellaceae</taxon>
        <taxon>Mantoniella</taxon>
    </lineage>
</organism>
<feature type="compositionally biased region" description="Polar residues" evidence="1">
    <location>
        <begin position="132"/>
        <end position="144"/>
    </location>
</feature>
<feature type="transmembrane region" description="Helical" evidence="2">
    <location>
        <begin position="57"/>
        <end position="75"/>
    </location>
</feature>
<sequence length="262" mass="26892">MATAYHNGALASSSNGSILKGGKKSPASPSGWYGATTNALGASSWDEATRSKVASRLLVTLVVCGLLGSFLPVLVARPGGLASDSTALLSGDTPGQAAGSAHQHAATSTGAVGASERVSDGTQSLIGGPLKSCSTPAQSTQTGWTRDGSCAWDPSDSGYHEVCVKMDEKFLASSAEKDGNDLSSVVGHGEHWCICAWAWAGAVQRDPEGYEGLTLQCDESNEMLREVYQSYITRAESMSGPTGASYGPLKALEAVDKLCPAA</sequence>
<evidence type="ECO:0000256" key="2">
    <source>
        <dbReference type="SAM" id="Phobius"/>
    </source>
</evidence>
<keyword evidence="2" id="KW-1133">Transmembrane helix</keyword>
<accession>A0A7S0SZT9</accession>
<dbReference type="Gene3D" id="3.30.56.110">
    <property type="entry name" value="Protein of unknown function DUF2237"/>
    <property type="match status" value="1"/>
</dbReference>
<dbReference type="AlphaFoldDB" id="A0A7S0SZT9"/>
<evidence type="ECO:0000313" key="3">
    <source>
        <dbReference type="EMBL" id="CAD8719555.1"/>
    </source>
</evidence>
<name>A0A7S0SZT9_9CHLO</name>
<dbReference type="EMBL" id="HBFC01031772">
    <property type="protein sequence ID" value="CAD8719555.1"/>
    <property type="molecule type" value="Transcribed_RNA"/>
</dbReference>
<reference evidence="3" key="1">
    <citation type="submission" date="2021-01" db="EMBL/GenBank/DDBJ databases">
        <authorList>
            <person name="Corre E."/>
            <person name="Pelletier E."/>
            <person name="Niang G."/>
            <person name="Scheremetjew M."/>
            <person name="Finn R."/>
            <person name="Kale V."/>
            <person name="Holt S."/>
            <person name="Cochrane G."/>
            <person name="Meng A."/>
            <person name="Brown T."/>
            <person name="Cohen L."/>
        </authorList>
    </citation>
    <scope>NUCLEOTIDE SEQUENCE</scope>
    <source>
        <strain evidence="3">SL-175</strain>
    </source>
</reference>
<keyword evidence="2" id="KW-0812">Transmembrane</keyword>
<dbReference type="InterPro" id="IPR018714">
    <property type="entry name" value="DUF2237"/>
</dbReference>
<gene>
    <name evidence="3" type="ORF">MANT1106_LOCUS18873</name>
</gene>
<keyword evidence="2" id="KW-0472">Membrane</keyword>
<protein>
    <submittedName>
        <fullName evidence="3">Uncharacterized protein</fullName>
    </submittedName>
</protein>
<feature type="region of interest" description="Disordered" evidence="1">
    <location>
        <begin position="93"/>
        <end position="147"/>
    </location>
</feature>
<feature type="compositionally biased region" description="Low complexity" evidence="1">
    <location>
        <begin position="95"/>
        <end position="109"/>
    </location>
</feature>